<dbReference type="EMBL" id="FQZU01000035">
    <property type="protein sequence ID" value="SHK83102.1"/>
    <property type="molecule type" value="Genomic_DNA"/>
</dbReference>
<evidence type="ECO:0000256" key="2">
    <source>
        <dbReference type="ARBA" id="ARBA00004760"/>
    </source>
</evidence>
<dbReference type="SMART" id="SM00822">
    <property type="entry name" value="PKS_KR"/>
    <property type="match status" value="1"/>
</dbReference>
<dbReference type="EC" id="1.1.1.102" evidence="10"/>
<comment type="pathway">
    <text evidence="2">Lipid metabolism; sphingolipid metabolism.</text>
</comment>
<evidence type="ECO:0000256" key="8">
    <source>
        <dbReference type="ARBA" id="ARBA00023002"/>
    </source>
</evidence>
<gene>
    <name evidence="13" type="ORF">SAMN02745216_04146</name>
</gene>
<dbReference type="AlphaFoldDB" id="A0A1M6VNL0"/>
<organism evidence="13 14">
    <name type="scientific">Desulfatibacillum alkenivorans DSM 16219</name>
    <dbReference type="NCBI Taxonomy" id="1121393"/>
    <lineage>
        <taxon>Bacteria</taxon>
        <taxon>Pseudomonadati</taxon>
        <taxon>Thermodesulfobacteriota</taxon>
        <taxon>Desulfobacteria</taxon>
        <taxon>Desulfobacterales</taxon>
        <taxon>Desulfatibacillaceae</taxon>
        <taxon>Desulfatibacillum</taxon>
    </lineage>
</organism>
<comment type="pathway">
    <text evidence="3">Sphingolipid metabolism.</text>
</comment>
<evidence type="ECO:0000256" key="1">
    <source>
        <dbReference type="ARBA" id="ARBA00004240"/>
    </source>
</evidence>
<evidence type="ECO:0000256" key="10">
    <source>
        <dbReference type="ARBA" id="ARBA00026112"/>
    </source>
</evidence>
<evidence type="ECO:0000256" key="4">
    <source>
        <dbReference type="ARBA" id="ARBA00022741"/>
    </source>
</evidence>
<accession>A0A1M6VNL0</accession>
<comment type="subcellular location">
    <subcellularLocation>
        <location evidence="1">Endoplasmic reticulum</location>
    </subcellularLocation>
</comment>
<dbReference type="GO" id="GO:0047560">
    <property type="term" value="F:3-dehydrosphinganine reductase activity"/>
    <property type="evidence" value="ECO:0007669"/>
    <property type="project" value="UniProtKB-EC"/>
</dbReference>
<dbReference type="PANTHER" id="PTHR43550:SF3">
    <property type="entry name" value="3-KETODIHYDROSPHINGOSINE REDUCTASE"/>
    <property type="match status" value="1"/>
</dbReference>
<dbReference type="CDD" id="cd08939">
    <property type="entry name" value="KDSR-like_SDR_c"/>
    <property type="match status" value="1"/>
</dbReference>
<dbReference type="PRINTS" id="PR00081">
    <property type="entry name" value="GDHRDH"/>
</dbReference>
<dbReference type="GO" id="GO:0006666">
    <property type="term" value="P:3-keto-sphinganine metabolic process"/>
    <property type="evidence" value="ECO:0007669"/>
    <property type="project" value="InterPro"/>
</dbReference>
<keyword evidence="14" id="KW-1185">Reference proteome</keyword>
<dbReference type="PANTHER" id="PTHR43550">
    <property type="entry name" value="3-KETODIHYDROSPHINGOSINE REDUCTASE"/>
    <property type="match status" value="1"/>
</dbReference>
<evidence type="ECO:0000256" key="7">
    <source>
        <dbReference type="ARBA" id="ARBA00022919"/>
    </source>
</evidence>
<name>A0A1M6VNL0_9BACT</name>
<dbReference type="Gene3D" id="3.40.50.720">
    <property type="entry name" value="NAD(P)-binding Rossmann-like Domain"/>
    <property type="match status" value="1"/>
</dbReference>
<dbReference type="RefSeq" id="WP_073478172.1">
    <property type="nucleotide sequence ID" value="NZ_FQZU01000035.1"/>
</dbReference>
<dbReference type="GO" id="GO:0030148">
    <property type="term" value="P:sphingolipid biosynthetic process"/>
    <property type="evidence" value="ECO:0007669"/>
    <property type="project" value="InterPro"/>
</dbReference>
<dbReference type="STRING" id="1121393.SAMN02745216_04146"/>
<keyword evidence="7" id="KW-0746">Sphingolipid metabolism</keyword>
<dbReference type="InterPro" id="IPR020904">
    <property type="entry name" value="Sc_DH/Rdtase_CS"/>
</dbReference>
<dbReference type="InterPro" id="IPR057326">
    <property type="entry name" value="KR_dom"/>
</dbReference>
<evidence type="ECO:0000313" key="14">
    <source>
        <dbReference type="Proteomes" id="UP000183994"/>
    </source>
</evidence>
<keyword evidence="8" id="KW-0560">Oxidoreductase</keyword>
<dbReference type="Pfam" id="PF00106">
    <property type="entry name" value="adh_short"/>
    <property type="match status" value="1"/>
</dbReference>
<sequence>MKDLHGKTAFITGGSSGIGLETARLLASKGCHIVLFARNPEKLEKARSLLLNYRKALSQKVEIHTMDVTDPKNVEQAVKKAVETAGAPDVVISNAGKGFGNYFENTPFEVFDQVMRTNVYGVRNMTAAALPYLQQNQGHLVIVASLAGMAALPGYTAYGTSKFAAVGFAKCLRPELKTKGVGLTLVCPPEVYTAMVEEELKTLPKEYRAVKLMAGIEPLEKVARDIVRGIEKNRFVVITGLMAKMSYYLVKFFPGRISNWVTDLMVRQHAQKG</sequence>
<dbReference type="PRINTS" id="PR00080">
    <property type="entry name" value="SDRFAMILY"/>
</dbReference>
<evidence type="ECO:0000256" key="5">
    <source>
        <dbReference type="ARBA" id="ARBA00022824"/>
    </source>
</evidence>
<keyword evidence="6" id="KW-0521">NADP</keyword>
<evidence type="ECO:0000259" key="12">
    <source>
        <dbReference type="SMART" id="SM00822"/>
    </source>
</evidence>
<dbReference type="InterPro" id="IPR045022">
    <property type="entry name" value="KDSR-like"/>
</dbReference>
<proteinExistence type="inferred from homology"/>
<keyword evidence="4" id="KW-0547">Nucleotide-binding</keyword>
<dbReference type="InterPro" id="IPR036291">
    <property type="entry name" value="NAD(P)-bd_dom_sf"/>
</dbReference>
<evidence type="ECO:0000313" key="13">
    <source>
        <dbReference type="EMBL" id="SHK83102.1"/>
    </source>
</evidence>
<protein>
    <recommendedName>
        <fullName evidence="10">3-dehydrosphinganine reductase</fullName>
        <ecNumber evidence="10">1.1.1.102</ecNumber>
    </recommendedName>
</protein>
<dbReference type="Proteomes" id="UP000183994">
    <property type="component" value="Unassembled WGS sequence"/>
</dbReference>
<evidence type="ECO:0000256" key="3">
    <source>
        <dbReference type="ARBA" id="ARBA00004991"/>
    </source>
</evidence>
<evidence type="ECO:0000256" key="9">
    <source>
        <dbReference type="ARBA" id="ARBA00023098"/>
    </source>
</evidence>
<dbReference type="GO" id="GO:0016020">
    <property type="term" value="C:membrane"/>
    <property type="evidence" value="ECO:0007669"/>
    <property type="project" value="GOC"/>
</dbReference>
<feature type="domain" description="Ketoreductase" evidence="12">
    <location>
        <begin position="7"/>
        <end position="199"/>
    </location>
</feature>
<dbReference type="SUPFAM" id="SSF51735">
    <property type="entry name" value="NAD(P)-binding Rossmann-fold domains"/>
    <property type="match status" value="1"/>
</dbReference>
<comment type="similarity">
    <text evidence="11">Belongs to the short-chain dehydrogenases/reductases (SDR) family.</text>
</comment>
<reference evidence="14" key="1">
    <citation type="submission" date="2016-11" db="EMBL/GenBank/DDBJ databases">
        <authorList>
            <person name="Varghese N."/>
            <person name="Submissions S."/>
        </authorList>
    </citation>
    <scope>NUCLEOTIDE SEQUENCE [LARGE SCALE GENOMIC DNA]</scope>
    <source>
        <strain evidence="14">DSM 16219</strain>
    </source>
</reference>
<evidence type="ECO:0000256" key="6">
    <source>
        <dbReference type="ARBA" id="ARBA00022857"/>
    </source>
</evidence>
<keyword evidence="5" id="KW-0256">Endoplasmic reticulum</keyword>
<evidence type="ECO:0000256" key="11">
    <source>
        <dbReference type="RuleBase" id="RU000363"/>
    </source>
</evidence>
<dbReference type="InterPro" id="IPR002347">
    <property type="entry name" value="SDR_fam"/>
</dbReference>
<keyword evidence="9" id="KW-0443">Lipid metabolism</keyword>
<dbReference type="PROSITE" id="PS00061">
    <property type="entry name" value="ADH_SHORT"/>
    <property type="match status" value="1"/>
</dbReference>
<dbReference type="GO" id="GO:0000166">
    <property type="term" value="F:nucleotide binding"/>
    <property type="evidence" value="ECO:0007669"/>
    <property type="project" value="UniProtKB-KW"/>
</dbReference>